<dbReference type="AlphaFoldDB" id="A0A645J5F3"/>
<reference evidence="1" key="1">
    <citation type="submission" date="2019-08" db="EMBL/GenBank/DDBJ databases">
        <authorList>
            <person name="Kucharzyk K."/>
            <person name="Murdoch R.W."/>
            <person name="Higgins S."/>
            <person name="Loffler F."/>
        </authorList>
    </citation>
    <scope>NUCLEOTIDE SEQUENCE</scope>
</reference>
<name>A0A645J5F3_9ZZZZ</name>
<evidence type="ECO:0000313" key="1">
    <source>
        <dbReference type="EMBL" id="MPN58370.1"/>
    </source>
</evidence>
<accession>A0A645J5F3</accession>
<proteinExistence type="predicted"/>
<dbReference type="EMBL" id="VSSQ01130988">
    <property type="protein sequence ID" value="MPN58370.1"/>
    <property type="molecule type" value="Genomic_DNA"/>
</dbReference>
<comment type="caution">
    <text evidence="1">The sequence shown here is derived from an EMBL/GenBank/DDBJ whole genome shotgun (WGS) entry which is preliminary data.</text>
</comment>
<gene>
    <name evidence="1" type="ORF">SDC9_206075</name>
</gene>
<organism evidence="1">
    <name type="scientific">bioreactor metagenome</name>
    <dbReference type="NCBI Taxonomy" id="1076179"/>
    <lineage>
        <taxon>unclassified sequences</taxon>
        <taxon>metagenomes</taxon>
        <taxon>ecological metagenomes</taxon>
    </lineage>
</organism>
<sequence length="134" mass="14972">MKFKGKSTVYAWLGRSNIEIHNYSLDSSSLDRVKDAIDDKDITVYAEVRLTEKEQVDRINVYVQDAEGKFEEFNEDKNTVRIITASGNRFTFNTATKPTINISGVASGKWNDLAVGKSVKLTFNSDGLLKSVEG</sequence>
<protein>
    <submittedName>
        <fullName evidence="1">Uncharacterized protein</fullName>
    </submittedName>
</protein>